<dbReference type="AlphaFoldDB" id="A0ABC8XP63"/>
<keyword evidence="1" id="KW-0812">Transmembrane</keyword>
<dbReference type="PANTHER" id="PTHR33085:SF78">
    <property type="entry name" value="EXPRESSED PROTEIN"/>
    <property type="match status" value="1"/>
</dbReference>
<keyword evidence="1" id="KW-0472">Membrane</keyword>
<feature type="transmembrane region" description="Helical" evidence="1">
    <location>
        <begin position="362"/>
        <end position="386"/>
    </location>
</feature>
<protein>
    <submittedName>
        <fullName evidence="2">Uncharacterized protein</fullName>
    </submittedName>
</protein>
<evidence type="ECO:0000313" key="2">
    <source>
        <dbReference type="EMBL" id="CAL4927322.1"/>
    </source>
</evidence>
<evidence type="ECO:0000313" key="3">
    <source>
        <dbReference type="Proteomes" id="UP001497457"/>
    </source>
</evidence>
<dbReference type="Pfam" id="PF07893">
    <property type="entry name" value="DUF1668"/>
    <property type="match status" value="1"/>
</dbReference>
<keyword evidence="1" id="KW-1133">Transmembrane helix</keyword>
<name>A0ABC8XP63_9POAL</name>
<dbReference type="InterPro" id="IPR012871">
    <property type="entry name" value="DUF1668_ORYSA"/>
</dbReference>
<accession>A0ABC8XP63</accession>
<dbReference type="EMBL" id="OZ075124">
    <property type="protein sequence ID" value="CAL4927322.1"/>
    <property type="molecule type" value="Genomic_DNA"/>
</dbReference>
<evidence type="ECO:0000256" key="1">
    <source>
        <dbReference type="SAM" id="Phobius"/>
    </source>
</evidence>
<proteinExistence type="predicted"/>
<dbReference type="PANTHER" id="PTHR33085">
    <property type="entry name" value="OS12G0113100 PROTEIN-RELATED"/>
    <property type="match status" value="1"/>
</dbReference>
<reference evidence="2" key="1">
    <citation type="submission" date="2024-10" db="EMBL/GenBank/DDBJ databases">
        <authorList>
            <person name="Ryan C."/>
        </authorList>
    </citation>
    <scope>NUCLEOTIDE SEQUENCE [LARGE SCALE GENOMIC DNA]</scope>
</reference>
<sequence>MLRWKGKDFKEKRRHLYLVLDDWPLGYSIRKIDLVGNGDRKYRRAGNEVTWSDDTLLPPIFRFEAPRGRPEYFAGAFDSRILALQPMDSQFTHNPTAGAPMFDVRKRSLMPCPRQRPDPVDPIYIPVGGRLFALSAGSFQLLYPPPDANGGGLEDFVWTSLPTPPFQCEHVTSYGIHGDGRTIFVSTGMSKVLNHMGGSDKVSTGGSPSIFSFDTAESVRSDCMWKQHGQWQLPFNGRGHFVAELGAWVGLVEHRKVLGSIIWRICSIDVTSDNWDHDHDAKFCEVPGACGFFKWITEYRKVVAARRQQLIGGLVPSCSGANNHPIRSSNEASHGKLVDGADLKLIVPNLGFEQKMDKLINLVQFLVVISVVICIVVFFGVVVLLVK</sequence>
<organism evidence="2 3">
    <name type="scientific">Urochloa decumbens</name>
    <dbReference type="NCBI Taxonomy" id="240449"/>
    <lineage>
        <taxon>Eukaryota</taxon>
        <taxon>Viridiplantae</taxon>
        <taxon>Streptophyta</taxon>
        <taxon>Embryophyta</taxon>
        <taxon>Tracheophyta</taxon>
        <taxon>Spermatophyta</taxon>
        <taxon>Magnoliopsida</taxon>
        <taxon>Liliopsida</taxon>
        <taxon>Poales</taxon>
        <taxon>Poaceae</taxon>
        <taxon>PACMAD clade</taxon>
        <taxon>Panicoideae</taxon>
        <taxon>Panicodae</taxon>
        <taxon>Paniceae</taxon>
        <taxon>Melinidinae</taxon>
        <taxon>Urochloa</taxon>
    </lineage>
</organism>
<dbReference type="Proteomes" id="UP001497457">
    <property type="component" value="Chromosome 14rd"/>
</dbReference>
<gene>
    <name evidence="2" type="ORF">URODEC1_LOCUS24473</name>
</gene>
<keyword evidence="3" id="KW-1185">Reference proteome</keyword>